<evidence type="ECO:0000256" key="1">
    <source>
        <dbReference type="SAM" id="MobiDB-lite"/>
    </source>
</evidence>
<feature type="compositionally biased region" description="Polar residues" evidence="1">
    <location>
        <begin position="182"/>
        <end position="194"/>
    </location>
</feature>
<evidence type="ECO:0000313" key="2">
    <source>
        <dbReference type="Ensembl" id="ENSPSIP00000000577.1"/>
    </source>
</evidence>
<evidence type="ECO:0000313" key="3">
    <source>
        <dbReference type="Proteomes" id="UP000007267"/>
    </source>
</evidence>
<reference evidence="3" key="2">
    <citation type="journal article" date="2013" name="Nat. Genet.">
        <title>The draft genomes of soft-shell turtle and green sea turtle yield insights into the development and evolution of the turtle-specific body plan.</title>
        <authorList>
            <person name="Wang Z."/>
            <person name="Pascual-Anaya J."/>
            <person name="Zadissa A."/>
            <person name="Li W."/>
            <person name="Niimura Y."/>
            <person name="Huang Z."/>
            <person name="Li C."/>
            <person name="White S."/>
            <person name="Xiong Z."/>
            <person name="Fang D."/>
            <person name="Wang B."/>
            <person name="Ming Y."/>
            <person name="Chen Y."/>
            <person name="Zheng Y."/>
            <person name="Kuraku S."/>
            <person name="Pignatelli M."/>
            <person name="Herrero J."/>
            <person name="Beal K."/>
            <person name="Nozawa M."/>
            <person name="Li Q."/>
            <person name="Wang J."/>
            <person name="Zhang H."/>
            <person name="Yu L."/>
            <person name="Shigenobu S."/>
            <person name="Wang J."/>
            <person name="Liu J."/>
            <person name="Flicek P."/>
            <person name="Searle S."/>
            <person name="Wang J."/>
            <person name="Kuratani S."/>
            <person name="Yin Y."/>
            <person name="Aken B."/>
            <person name="Zhang G."/>
            <person name="Irie N."/>
        </authorList>
    </citation>
    <scope>NUCLEOTIDE SEQUENCE [LARGE SCALE GENOMIC DNA]</scope>
    <source>
        <strain evidence="3">Daiwa-1</strain>
    </source>
</reference>
<dbReference type="EMBL" id="AGCU01005427">
    <property type="status" value="NOT_ANNOTATED_CDS"/>
    <property type="molecule type" value="Genomic_DNA"/>
</dbReference>
<keyword evidence="3" id="KW-1185">Reference proteome</keyword>
<feature type="compositionally biased region" description="Pro residues" evidence="1">
    <location>
        <begin position="1"/>
        <end position="11"/>
    </location>
</feature>
<reference evidence="2" key="4">
    <citation type="submission" date="2025-09" db="UniProtKB">
        <authorList>
            <consortium name="Ensembl"/>
        </authorList>
    </citation>
    <scope>IDENTIFICATION</scope>
</reference>
<name>K7EXR7_PELSI</name>
<dbReference type="Proteomes" id="UP000007267">
    <property type="component" value="Unassembled WGS sequence"/>
</dbReference>
<feature type="region of interest" description="Disordered" evidence="1">
    <location>
        <begin position="1"/>
        <end position="338"/>
    </location>
</feature>
<dbReference type="AlphaFoldDB" id="K7EXR7"/>
<feature type="compositionally biased region" description="Polar residues" evidence="1">
    <location>
        <begin position="41"/>
        <end position="53"/>
    </location>
</feature>
<reference evidence="3" key="1">
    <citation type="submission" date="2011-10" db="EMBL/GenBank/DDBJ databases">
        <authorList>
            <consortium name="Soft-shell Turtle Genome Consortium"/>
        </authorList>
    </citation>
    <scope>NUCLEOTIDE SEQUENCE [LARGE SCALE GENOMIC DNA]</scope>
    <source>
        <strain evidence="3">Daiwa-1</strain>
    </source>
</reference>
<sequence length="409" mass="43646">MDRAQPSPPPGESRLSHTGRSPASSQVRCIHPVSGRGPDTQAHTAPTLSQGGDQTRRRTQRPRSPREGTRHAGAHSAHALPGRGPDTQAHTAPTLSQGGDQTRRRTQRPRSPREGTRHAGAHSAHALPGRGPDTQAHTAPTLSQGGDQTRRRTQRPRSPREGTRHAGAHSAHALPGRGPDTQAHTAPTLSQGGDQTRRRTQRPRSPREGTRHAGAHSAHALPGRGPDTQAHTAPMLSQGGDQTQHPHATFSPWAEEEREDVPHTQKSGGRQFPDTGHLGDGRGRAEHGSRSRGGEDGRGSGRDREERVGLTPHSLAHVLEGGRGRARRGQAGLLVDPPQPLPGLRCRLPLRSSVGTAVGRSPRQLVPRRVKEHLSVWWAVGTYFGSSNGCKATSSVSGMLAGGGCFWLL</sequence>
<dbReference type="HOGENOM" id="CLU_672611_0_0_1"/>
<feature type="compositionally biased region" description="Polar residues" evidence="1">
    <location>
        <begin position="135"/>
        <end position="147"/>
    </location>
</feature>
<dbReference type="Ensembl" id="ENSPSIT00000000577.1">
    <property type="protein sequence ID" value="ENSPSIP00000000577.1"/>
    <property type="gene ID" value="ENSPSIG00000000577.1"/>
</dbReference>
<organism evidence="2 3">
    <name type="scientific">Pelodiscus sinensis</name>
    <name type="common">Chinese softshell turtle</name>
    <name type="synonym">Trionyx sinensis</name>
    <dbReference type="NCBI Taxonomy" id="13735"/>
    <lineage>
        <taxon>Eukaryota</taxon>
        <taxon>Metazoa</taxon>
        <taxon>Chordata</taxon>
        <taxon>Craniata</taxon>
        <taxon>Vertebrata</taxon>
        <taxon>Euteleostomi</taxon>
        <taxon>Archelosauria</taxon>
        <taxon>Testudinata</taxon>
        <taxon>Testudines</taxon>
        <taxon>Cryptodira</taxon>
        <taxon>Trionychia</taxon>
        <taxon>Trionychidae</taxon>
        <taxon>Pelodiscus</taxon>
    </lineage>
</organism>
<accession>K7EXR7</accession>
<protein>
    <submittedName>
        <fullName evidence="2">Uncharacterized protein</fullName>
    </submittedName>
</protein>
<proteinExistence type="predicted"/>
<feature type="compositionally biased region" description="Polar residues" evidence="1">
    <location>
        <begin position="88"/>
        <end position="100"/>
    </location>
</feature>
<dbReference type="OMA" id="GPDTQAH"/>
<reference evidence="2" key="3">
    <citation type="submission" date="2025-08" db="UniProtKB">
        <authorList>
            <consortium name="Ensembl"/>
        </authorList>
    </citation>
    <scope>IDENTIFICATION</scope>
</reference>
<feature type="compositionally biased region" description="Polar residues" evidence="1">
    <location>
        <begin position="16"/>
        <end position="27"/>
    </location>
</feature>
<feature type="compositionally biased region" description="Basic and acidic residues" evidence="1">
    <location>
        <begin position="277"/>
        <end position="308"/>
    </location>
</feature>